<keyword evidence="3" id="KW-1185">Reference proteome</keyword>
<sequence length="170" mass="18958">MISEILLGRFLDHIMTGDEKWVYFDNPKCNKSWVSSEQLINSTAKPNIHSKPRECAASPYKQHTKLQVSAKNSAKESEMAESNSDLKNCKNANFGLAADGKLVNYRCNWADFPEQVNQLSERQDVIFTTVGGLKKRPHDPDNANSGTKKGLRPGTENPSKQQQATIHAKA</sequence>
<proteinExistence type="predicted"/>
<feature type="compositionally biased region" description="Polar residues" evidence="1">
    <location>
        <begin position="156"/>
        <end position="170"/>
    </location>
</feature>
<dbReference type="Proteomes" id="UP001235939">
    <property type="component" value="Chromosome X"/>
</dbReference>
<reference evidence="2 3" key="1">
    <citation type="submission" date="2022-03" db="EMBL/GenBank/DDBJ databases">
        <title>A chromosomal length assembly of Cordylochernes scorpioides.</title>
        <authorList>
            <person name="Zeh D."/>
            <person name="Zeh J."/>
        </authorList>
    </citation>
    <scope>NUCLEOTIDE SEQUENCE [LARGE SCALE GENOMIC DNA]</scope>
    <source>
        <strain evidence="2">IN4F17</strain>
        <tissue evidence="2">Whole Body</tissue>
    </source>
</reference>
<evidence type="ECO:0000313" key="2">
    <source>
        <dbReference type="EMBL" id="UYV84657.1"/>
    </source>
</evidence>
<dbReference type="InterPro" id="IPR036397">
    <property type="entry name" value="RNaseH_sf"/>
</dbReference>
<accession>A0ABY6LTT3</accession>
<feature type="region of interest" description="Disordered" evidence="1">
    <location>
        <begin position="130"/>
        <end position="170"/>
    </location>
</feature>
<dbReference type="EMBL" id="CP092886">
    <property type="protein sequence ID" value="UYV84657.1"/>
    <property type="molecule type" value="Genomic_DNA"/>
</dbReference>
<evidence type="ECO:0000313" key="3">
    <source>
        <dbReference type="Proteomes" id="UP001235939"/>
    </source>
</evidence>
<protein>
    <submittedName>
        <fullName evidence="2">Uncharacterized protein</fullName>
    </submittedName>
</protein>
<dbReference type="Gene3D" id="3.30.420.10">
    <property type="entry name" value="Ribonuclease H-like superfamily/Ribonuclease H"/>
    <property type="match status" value="1"/>
</dbReference>
<evidence type="ECO:0000256" key="1">
    <source>
        <dbReference type="SAM" id="MobiDB-lite"/>
    </source>
</evidence>
<gene>
    <name evidence="2" type="ORF">LAZ67_X003001</name>
</gene>
<name>A0ABY6LTT3_9ARAC</name>
<organism evidence="2 3">
    <name type="scientific">Cordylochernes scorpioides</name>
    <dbReference type="NCBI Taxonomy" id="51811"/>
    <lineage>
        <taxon>Eukaryota</taxon>
        <taxon>Metazoa</taxon>
        <taxon>Ecdysozoa</taxon>
        <taxon>Arthropoda</taxon>
        <taxon>Chelicerata</taxon>
        <taxon>Arachnida</taxon>
        <taxon>Pseudoscorpiones</taxon>
        <taxon>Cheliferoidea</taxon>
        <taxon>Chernetidae</taxon>
        <taxon>Cordylochernes</taxon>
    </lineage>
</organism>